<dbReference type="GO" id="GO:0016787">
    <property type="term" value="F:hydrolase activity"/>
    <property type="evidence" value="ECO:0007669"/>
    <property type="project" value="UniProtKB-KW"/>
</dbReference>
<dbReference type="AlphaFoldDB" id="A0A399JDB4"/>
<evidence type="ECO:0000313" key="3">
    <source>
        <dbReference type="Proteomes" id="UP000265419"/>
    </source>
</evidence>
<dbReference type="InterPro" id="IPR050471">
    <property type="entry name" value="AB_hydrolase"/>
</dbReference>
<dbReference type="PANTHER" id="PTHR43433:SF5">
    <property type="entry name" value="AB HYDROLASE-1 DOMAIN-CONTAINING PROTEIN"/>
    <property type="match status" value="1"/>
</dbReference>
<organism evidence="2 3">
    <name type="scientific">Galactobacter valiniphilus</name>
    <dbReference type="NCBI Taxonomy" id="2676122"/>
    <lineage>
        <taxon>Bacteria</taxon>
        <taxon>Bacillati</taxon>
        <taxon>Actinomycetota</taxon>
        <taxon>Actinomycetes</taxon>
        <taxon>Micrococcales</taxon>
        <taxon>Micrococcaceae</taxon>
        <taxon>Galactobacter</taxon>
    </lineage>
</organism>
<feature type="domain" description="AB hydrolase-1" evidence="1">
    <location>
        <begin position="22"/>
        <end position="148"/>
    </location>
</feature>
<name>A0A399JDB4_9MICC</name>
<dbReference type="PRINTS" id="PR00111">
    <property type="entry name" value="ABHYDROLASE"/>
</dbReference>
<dbReference type="SUPFAM" id="SSF53474">
    <property type="entry name" value="alpha/beta-Hydrolases"/>
    <property type="match status" value="1"/>
</dbReference>
<dbReference type="Proteomes" id="UP000265419">
    <property type="component" value="Unassembled WGS sequence"/>
</dbReference>
<dbReference type="Pfam" id="PF00561">
    <property type="entry name" value="Abhydrolase_1"/>
    <property type="match status" value="1"/>
</dbReference>
<keyword evidence="2" id="KW-0378">Hydrolase</keyword>
<gene>
    <name evidence="2" type="ORF">DWB68_01125</name>
</gene>
<protein>
    <submittedName>
        <fullName evidence="2">Alpha/beta hydrolase</fullName>
    </submittedName>
</protein>
<comment type="caution">
    <text evidence="2">The sequence shown here is derived from an EMBL/GenBank/DDBJ whole genome shotgun (WGS) entry which is preliminary data.</text>
</comment>
<dbReference type="RefSeq" id="WP_119423304.1">
    <property type="nucleotide sequence ID" value="NZ_QQXK01000002.1"/>
</dbReference>
<reference evidence="2 3" key="1">
    <citation type="submission" date="2018-07" db="EMBL/GenBank/DDBJ databases">
        <title>Arthrobacter sp. nov., isolated from raw cow's milk with high bacterial count.</title>
        <authorList>
            <person name="Hahne J."/>
            <person name="Isele D."/>
            <person name="Lipski A."/>
        </authorList>
    </citation>
    <scope>NUCLEOTIDE SEQUENCE [LARGE SCALE GENOMIC DNA]</scope>
    <source>
        <strain evidence="2 3">JZ R-35</strain>
    </source>
</reference>
<proteinExistence type="predicted"/>
<dbReference type="InterPro" id="IPR029058">
    <property type="entry name" value="AB_hydrolase_fold"/>
</dbReference>
<dbReference type="EMBL" id="QQXK01000002">
    <property type="protein sequence ID" value="RII43545.1"/>
    <property type="molecule type" value="Genomic_DNA"/>
</dbReference>
<dbReference type="PANTHER" id="PTHR43433">
    <property type="entry name" value="HYDROLASE, ALPHA/BETA FOLD FAMILY PROTEIN"/>
    <property type="match status" value="1"/>
</dbReference>
<dbReference type="Gene3D" id="3.40.50.1820">
    <property type="entry name" value="alpha/beta hydrolase"/>
    <property type="match status" value="1"/>
</dbReference>
<sequence>MADAFNPVDGTRISYDVAGEGPALVFLHGSALSRVVWRGLGYLKGLPGYTHIRIDARGHGRSEKPHDPQAYRPELMVGDVLAVLDELGIRRAGVVGYSMGARTGWQLVTSHPERVSAFVAMGGTHRAQHGEISRIFFPGYLETLRAGDIQAFVEGFGPGLDPNTRAAFSNNDALALGAFFELTESEDTGLPDLAVRGVRVPTLLVAGTADERRYADALDEARMLPKGRFVGLPGRGHAGTLASAGDVLAAVKPFLDEVYPPQA</sequence>
<keyword evidence="3" id="KW-1185">Reference proteome</keyword>
<evidence type="ECO:0000259" key="1">
    <source>
        <dbReference type="Pfam" id="PF00561"/>
    </source>
</evidence>
<dbReference type="InterPro" id="IPR000073">
    <property type="entry name" value="AB_hydrolase_1"/>
</dbReference>
<accession>A0A399JDB4</accession>
<evidence type="ECO:0000313" key="2">
    <source>
        <dbReference type="EMBL" id="RII43545.1"/>
    </source>
</evidence>